<accession>A0A132PCE6</accession>
<dbReference type="Proteomes" id="UP000070612">
    <property type="component" value="Unassembled WGS sequence"/>
</dbReference>
<comment type="caution">
    <text evidence="2">The sequence shown here is derived from an EMBL/GenBank/DDBJ whole genome shotgun (WGS) entry which is preliminary data.</text>
</comment>
<evidence type="ECO:0000313" key="2">
    <source>
        <dbReference type="EMBL" id="KWX19998.1"/>
    </source>
</evidence>
<dbReference type="EMBL" id="LGTW01000032">
    <property type="protein sequence ID" value="KWX19998.1"/>
    <property type="molecule type" value="Genomic_DNA"/>
</dbReference>
<evidence type="ECO:0000256" key="1">
    <source>
        <dbReference type="SAM" id="Phobius"/>
    </source>
</evidence>
<keyword evidence="1" id="KW-0472">Membrane</keyword>
<feature type="transmembrane region" description="Helical" evidence="1">
    <location>
        <begin position="95"/>
        <end position="121"/>
    </location>
</feature>
<dbReference type="STRING" id="59750.AWC31_32220"/>
<dbReference type="AlphaFoldDB" id="A0A132PCE6"/>
<proteinExistence type="predicted"/>
<dbReference type="PATRIC" id="fig|59750.3.peg.4898"/>
<protein>
    <submittedName>
        <fullName evidence="2">Uncharacterized protein</fullName>
    </submittedName>
</protein>
<name>A0A132PCE6_9MYCO</name>
<gene>
    <name evidence="2" type="ORF">AFM11_32845</name>
</gene>
<keyword evidence="1" id="KW-1133">Transmembrane helix</keyword>
<keyword evidence="3" id="KW-1185">Reference proteome</keyword>
<evidence type="ECO:0000313" key="3">
    <source>
        <dbReference type="Proteomes" id="UP000070612"/>
    </source>
</evidence>
<sequence length="126" mass="13986">MTTPSNAHRGGWGHRPHATYLRDHRLSRRQARRMSRRFAGVGVTISAARLRQIAAGAPAADGELTDVEFAGVACELAHDKRLARRAHAKRHYTQWIIVTGVFFLALGSLLCMAVLLFSLMLHDAPF</sequence>
<keyword evidence="1" id="KW-0812">Transmembrane</keyword>
<organism evidence="2 3">
    <name type="scientific">Mycolicibacterium wolinskyi</name>
    <dbReference type="NCBI Taxonomy" id="59750"/>
    <lineage>
        <taxon>Bacteria</taxon>
        <taxon>Bacillati</taxon>
        <taxon>Actinomycetota</taxon>
        <taxon>Actinomycetes</taxon>
        <taxon>Mycobacteriales</taxon>
        <taxon>Mycobacteriaceae</taxon>
        <taxon>Mycolicibacterium</taxon>
    </lineage>
</organism>
<reference evidence="2 3" key="1">
    <citation type="submission" date="2015-07" db="EMBL/GenBank/DDBJ databases">
        <title>A draft genome sequence of Mycobacterium wolinskyi.</title>
        <authorList>
            <person name="de Man T.J."/>
            <person name="Perry K.A."/>
            <person name="Coulliette A.D."/>
            <person name="Jensen B."/>
            <person name="Toney N.C."/>
            <person name="Limbago B.M."/>
            <person name="Noble-Wang J."/>
        </authorList>
    </citation>
    <scope>NUCLEOTIDE SEQUENCE [LARGE SCALE GENOMIC DNA]</scope>
    <source>
        <strain evidence="2 3">CDC_01</strain>
    </source>
</reference>